<dbReference type="AlphaFoldDB" id="A0A4S8WF15"/>
<evidence type="ECO:0008006" key="9">
    <source>
        <dbReference type="Google" id="ProtNLM"/>
    </source>
</evidence>
<dbReference type="Proteomes" id="UP000308014">
    <property type="component" value="Unassembled WGS sequence"/>
</dbReference>
<evidence type="ECO:0000256" key="3">
    <source>
        <dbReference type="ARBA" id="ARBA00022692"/>
    </source>
</evidence>
<evidence type="ECO:0000256" key="6">
    <source>
        <dbReference type="SAM" id="Phobius"/>
    </source>
</evidence>
<dbReference type="PANTHER" id="PTHR30618">
    <property type="entry name" value="NCS1 FAMILY PURINE/PYRIMIDINE TRANSPORTER"/>
    <property type="match status" value="1"/>
</dbReference>
<protein>
    <recommendedName>
        <fullName evidence="9">Allantoin permease</fullName>
    </recommendedName>
</protein>
<keyword evidence="5 6" id="KW-0472">Membrane</keyword>
<comment type="similarity">
    <text evidence="2">Belongs to the purine-cytosine permease (2.A.39) family.</text>
</comment>
<evidence type="ECO:0000256" key="5">
    <source>
        <dbReference type="ARBA" id="ARBA00023136"/>
    </source>
</evidence>
<evidence type="ECO:0000256" key="2">
    <source>
        <dbReference type="ARBA" id="ARBA00008974"/>
    </source>
</evidence>
<keyword evidence="4 6" id="KW-1133">Transmembrane helix</keyword>
<dbReference type="InterPro" id="IPR045225">
    <property type="entry name" value="Uracil/uridine/allantoin_perm"/>
</dbReference>
<dbReference type="Pfam" id="PF02133">
    <property type="entry name" value="Transp_cyt_pur"/>
    <property type="match status" value="1"/>
</dbReference>
<reference evidence="7 8" key="1">
    <citation type="submission" date="2018-10" db="EMBL/GenBank/DDBJ databases">
        <title>Fifty Aureobasidium pullulans genomes reveal a recombining polyextremotolerant generalist.</title>
        <authorList>
            <person name="Gostincar C."/>
            <person name="Turk M."/>
            <person name="Zajc J."/>
            <person name="Gunde-Cimerman N."/>
        </authorList>
    </citation>
    <scope>NUCLEOTIDE SEQUENCE [LARGE SCALE GENOMIC DNA]</scope>
    <source>
        <strain evidence="7 8">EXF-11318</strain>
    </source>
</reference>
<name>A0A4S8WF15_AURPU</name>
<dbReference type="GO" id="GO:0015205">
    <property type="term" value="F:nucleobase transmembrane transporter activity"/>
    <property type="evidence" value="ECO:0007669"/>
    <property type="project" value="TreeGrafter"/>
</dbReference>
<proteinExistence type="inferred from homology"/>
<evidence type="ECO:0000256" key="4">
    <source>
        <dbReference type="ARBA" id="ARBA00022989"/>
    </source>
</evidence>
<organism evidence="7 8">
    <name type="scientific">Aureobasidium pullulans</name>
    <name type="common">Black yeast</name>
    <name type="synonym">Pullularia pullulans</name>
    <dbReference type="NCBI Taxonomy" id="5580"/>
    <lineage>
        <taxon>Eukaryota</taxon>
        <taxon>Fungi</taxon>
        <taxon>Dikarya</taxon>
        <taxon>Ascomycota</taxon>
        <taxon>Pezizomycotina</taxon>
        <taxon>Dothideomycetes</taxon>
        <taxon>Dothideomycetidae</taxon>
        <taxon>Dothideales</taxon>
        <taxon>Saccotheciaceae</taxon>
        <taxon>Aureobasidium</taxon>
    </lineage>
</organism>
<dbReference type="InterPro" id="IPR001248">
    <property type="entry name" value="Pur-cyt_permease"/>
</dbReference>
<feature type="transmembrane region" description="Helical" evidence="6">
    <location>
        <begin position="55"/>
        <end position="74"/>
    </location>
</feature>
<keyword evidence="3 6" id="KW-0812">Transmembrane</keyword>
<comment type="caution">
    <text evidence="7">The sequence shown here is derived from an EMBL/GenBank/DDBJ whole genome shotgun (WGS) entry which is preliminary data.</text>
</comment>
<comment type="subcellular location">
    <subcellularLocation>
        <location evidence="1">Membrane</location>
        <topology evidence="1">Multi-pass membrane protein</topology>
    </subcellularLocation>
</comment>
<dbReference type="EMBL" id="QZAJ01000011">
    <property type="protein sequence ID" value="THW23175.1"/>
    <property type="molecule type" value="Genomic_DNA"/>
</dbReference>
<sequence>MFQIIRAIWPGFLDIPNRLPESAGITSDELIAHFVFFCVQFPILLTPPYTLKYFFAFKTLIVPVVSVATVVVMVRKAGGVGDIWNQEYTTSGSARSWIILNNFSSQCGGWATMATNIPDFTRYMHSSRGVYWQALFLPVINLLMSMFGVISTSCAKVVYGEYIWSPLELAAQWDGPGGRCGAFFVGFCWVVAQIGTNLSASVISCSNDLISLFPKHINMR</sequence>
<accession>A0A4S8WF15</accession>
<dbReference type="PANTHER" id="PTHR30618:SF0">
    <property type="entry name" value="PURINE-URACIL PERMEASE NCS1"/>
    <property type="match status" value="1"/>
</dbReference>
<evidence type="ECO:0000313" key="8">
    <source>
        <dbReference type="Proteomes" id="UP000308014"/>
    </source>
</evidence>
<dbReference type="GO" id="GO:0005886">
    <property type="term" value="C:plasma membrane"/>
    <property type="evidence" value="ECO:0007669"/>
    <property type="project" value="TreeGrafter"/>
</dbReference>
<evidence type="ECO:0000256" key="1">
    <source>
        <dbReference type="ARBA" id="ARBA00004141"/>
    </source>
</evidence>
<dbReference type="Gene3D" id="1.10.4160.10">
    <property type="entry name" value="Hydantoin permease"/>
    <property type="match status" value="1"/>
</dbReference>
<feature type="transmembrane region" description="Helical" evidence="6">
    <location>
        <begin position="130"/>
        <end position="150"/>
    </location>
</feature>
<gene>
    <name evidence="7" type="ORF">D6D24_00705</name>
</gene>
<evidence type="ECO:0000313" key="7">
    <source>
        <dbReference type="EMBL" id="THW23175.1"/>
    </source>
</evidence>